<dbReference type="Proteomes" id="UP000594262">
    <property type="component" value="Unplaced"/>
</dbReference>
<accession>A0A7M5UJK7</accession>
<dbReference type="RefSeq" id="XP_066925745.1">
    <property type="nucleotide sequence ID" value="XM_067069644.1"/>
</dbReference>
<keyword evidence="2" id="KW-1185">Reference proteome</keyword>
<dbReference type="EnsemblMetazoa" id="CLYHEMT000192.1">
    <property type="protein sequence ID" value="CLYHEMP000192.1"/>
    <property type="gene ID" value="CLYHEMG000192"/>
</dbReference>
<dbReference type="GeneID" id="136813118"/>
<evidence type="ECO:0000313" key="1">
    <source>
        <dbReference type="EnsemblMetazoa" id="CLYHEMP000192.1"/>
    </source>
</evidence>
<organism evidence="1 2">
    <name type="scientific">Clytia hemisphaerica</name>
    <dbReference type="NCBI Taxonomy" id="252671"/>
    <lineage>
        <taxon>Eukaryota</taxon>
        <taxon>Metazoa</taxon>
        <taxon>Cnidaria</taxon>
        <taxon>Hydrozoa</taxon>
        <taxon>Hydroidolina</taxon>
        <taxon>Leptothecata</taxon>
        <taxon>Obeliida</taxon>
        <taxon>Clytiidae</taxon>
        <taxon>Clytia</taxon>
    </lineage>
</organism>
<protein>
    <submittedName>
        <fullName evidence="1">Uncharacterized protein</fullName>
    </submittedName>
</protein>
<reference evidence="1" key="1">
    <citation type="submission" date="2021-01" db="UniProtKB">
        <authorList>
            <consortium name="EnsemblMetazoa"/>
        </authorList>
    </citation>
    <scope>IDENTIFICATION</scope>
</reference>
<dbReference type="AlphaFoldDB" id="A0A7M5UJK7"/>
<sequence length="229" mass="26527">MGIFSKKNTIEFSAQQSYDSVDGGTQRNKILTNIQREARAAAIWLSKQIKQYSEDNFKRQKTSFFHRLITKRPAYKTPLEFQLFELPPDDDMQRTDERRLEIIRRIFEQVEKILLVLYNGGAGENVANEILVRLGNLTNPHHSMTKLKLVMSIKPDAVVWNVTDQDLPKLEYTADNLDPKRWPTLRDTSKIPKDQITDKTRTKFIMLTIISELFDVMDELSLIAGANIN</sequence>
<evidence type="ECO:0000313" key="2">
    <source>
        <dbReference type="Proteomes" id="UP000594262"/>
    </source>
</evidence>
<name>A0A7M5UJK7_9CNID</name>
<proteinExistence type="predicted"/>